<keyword evidence="11 12" id="KW-0472">Membrane</keyword>
<keyword evidence="9 12" id="KW-1133">Transmembrane helix</keyword>
<name>A0A108U7L2_9GAMM</name>
<evidence type="ECO:0000313" key="13">
    <source>
        <dbReference type="EMBL" id="KWS04035.1"/>
    </source>
</evidence>
<dbReference type="InterPro" id="IPR003317">
    <property type="entry name" value="Cyt-d_oxidase_su2"/>
</dbReference>
<dbReference type="Proteomes" id="UP000023435">
    <property type="component" value="Unassembled WGS sequence"/>
</dbReference>
<comment type="subcellular location">
    <subcellularLocation>
        <location evidence="1">Cell membrane</location>
        <topology evidence="1">Multi-pass membrane protein</topology>
    </subcellularLocation>
</comment>
<keyword evidence="5" id="KW-0349">Heme</keyword>
<evidence type="ECO:0000256" key="2">
    <source>
        <dbReference type="ARBA" id="ARBA00007543"/>
    </source>
</evidence>
<proteinExistence type="inferred from homology"/>
<feature type="transmembrane region" description="Helical" evidence="12">
    <location>
        <begin position="61"/>
        <end position="80"/>
    </location>
</feature>
<evidence type="ECO:0000256" key="12">
    <source>
        <dbReference type="SAM" id="Phobius"/>
    </source>
</evidence>
<dbReference type="PIRSF" id="PIRSF000267">
    <property type="entry name" value="Cyt_oxidse_sub2"/>
    <property type="match status" value="1"/>
</dbReference>
<keyword evidence="7" id="KW-0479">Metal-binding</keyword>
<feature type="transmembrane region" description="Helical" evidence="12">
    <location>
        <begin position="86"/>
        <end position="106"/>
    </location>
</feature>
<evidence type="ECO:0000256" key="6">
    <source>
        <dbReference type="ARBA" id="ARBA00022692"/>
    </source>
</evidence>
<dbReference type="GO" id="GO:0005886">
    <property type="term" value="C:plasma membrane"/>
    <property type="evidence" value="ECO:0007669"/>
    <property type="project" value="UniProtKB-SubCell"/>
</dbReference>
<feature type="transmembrane region" description="Helical" evidence="12">
    <location>
        <begin position="118"/>
        <end position="148"/>
    </location>
</feature>
<feature type="transmembrane region" description="Helical" evidence="12">
    <location>
        <begin position="202"/>
        <end position="222"/>
    </location>
</feature>
<evidence type="ECO:0000256" key="3">
    <source>
        <dbReference type="ARBA" id="ARBA00022448"/>
    </source>
</evidence>
<dbReference type="PANTHER" id="PTHR43141">
    <property type="entry name" value="CYTOCHROME BD2 SUBUNIT II"/>
    <property type="match status" value="1"/>
</dbReference>
<dbReference type="GO" id="GO:0046872">
    <property type="term" value="F:metal ion binding"/>
    <property type="evidence" value="ECO:0007669"/>
    <property type="project" value="UniProtKB-KW"/>
</dbReference>
<evidence type="ECO:0000256" key="7">
    <source>
        <dbReference type="ARBA" id="ARBA00022723"/>
    </source>
</evidence>
<keyword evidence="10" id="KW-0408">Iron</keyword>
<evidence type="ECO:0000313" key="14">
    <source>
        <dbReference type="Proteomes" id="UP000023435"/>
    </source>
</evidence>
<dbReference type="AlphaFoldDB" id="A0A108U7L2"/>
<evidence type="ECO:0000256" key="1">
    <source>
        <dbReference type="ARBA" id="ARBA00004651"/>
    </source>
</evidence>
<feature type="transmembrane region" description="Helical" evidence="12">
    <location>
        <begin position="288"/>
        <end position="311"/>
    </location>
</feature>
<feature type="transmembrane region" description="Helical" evidence="12">
    <location>
        <begin position="263"/>
        <end position="281"/>
    </location>
</feature>
<evidence type="ECO:0000256" key="4">
    <source>
        <dbReference type="ARBA" id="ARBA00022475"/>
    </source>
</evidence>
<dbReference type="Pfam" id="PF02322">
    <property type="entry name" value="Cyt_bd_oxida_II"/>
    <property type="match status" value="1"/>
</dbReference>
<evidence type="ECO:0000256" key="8">
    <source>
        <dbReference type="ARBA" id="ARBA00022982"/>
    </source>
</evidence>
<dbReference type="GO" id="GO:0019646">
    <property type="term" value="P:aerobic electron transport chain"/>
    <property type="evidence" value="ECO:0007669"/>
    <property type="project" value="TreeGrafter"/>
</dbReference>
<organism evidence="13 14">
    <name type="scientific">Lysobacter capsici AZ78</name>
    <dbReference type="NCBI Taxonomy" id="1444315"/>
    <lineage>
        <taxon>Bacteria</taxon>
        <taxon>Pseudomonadati</taxon>
        <taxon>Pseudomonadota</taxon>
        <taxon>Gammaproteobacteria</taxon>
        <taxon>Lysobacterales</taxon>
        <taxon>Lysobacteraceae</taxon>
        <taxon>Lysobacter</taxon>
    </lineage>
</organism>
<feature type="transmembrane region" description="Helical" evidence="12">
    <location>
        <begin position="168"/>
        <end position="190"/>
    </location>
</feature>
<dbReference type="NCBIfam" id="TIGR00203">
    <property type="entry name" value="cydB"/>
    <property type="match status" value="1"/>
</dbReference>
<protein>
    <submittedName>
        <fullName evidence="13">Cytochrome d ubiquinol oxidase subunit II</fullName>
        <ecNumber evidence="13">1.10.3.-</ecNumber>
    </submittedName>
</protein>
<dbReference type="PANTHER" id="PTHR43141:SF5">
    <property type="entry name" value="CYTOCHROME BD-I UBIQUINOL OXIDASE SUBUNIT 2"/>
    <property type="match status" value="1"/>
</dbReference>
<reference evidence="13 14" key="1">
    <citation type="journal article" date="2014" name="Genome Announc.">
        <title>Draft Genome Sequence of Lysobacter capsici AZ78, a Bacterium Antagonistic to Plant-Pathogenic Oomycetes.</title>
        <authorList>
            <person name="Puopolo G."/>
            <person name="Sonego P."/>
            <person name="Engelen K."/>
            <person name="Pertot I."/>
        </authorList>
    </citation>
    <scope>NUCLEOTIDE SEQUENCE [LARGE SCALE GENOMIC DNA]</scope>
    <source>
        <strain evidence="13 14">AZ78</strain>
    </source>
</reference>
<evidence type="ECO:0000256" key="10">
    <source>
        <dbReference type="ARBA" id="ARBA00023004"/>
    </source>
</evidence>
<dbReference type="GO" id="GO:0070069">
    <property type="term" value="C:cytochrome complex"/>
    <property type="evidence" value="ECO:0007669"/>
    <property type="project" value="TreeGrafter"/>
</dbReference>
<keyword evidence="6 12" id="KW-0812">Transmembrane</keyword>
<feature type="transmembrane region" description="Helical" evidence="12">
    <location>
        <begin position="331"/>
        <end position="355"/>
    </location>
</feature>
<keyword evidence="14" id="KW-1185">Reference proteome</keyword>
<dbReference type="EMBL" id="JAJA02000001">
    <property type="protein sequence ID" value="KWS04035.1"/>
    <property type="molecule type" value="Genomic_DNA"/>
</dbReference>
<sequence length="377" mass="40927">MIDYSLLRMIWWVLLGVLLIGFAVTDGYDLGLGAILRLIGRDDVERRMALESIKPNWEGNQVWFILGGGAVFAAWPLLYAASFSSFYFAMLLLLVALILRPVGFAFRNRLPHARWRGAWDWALTIAGAVPSLVFGVAFGNLLLGVPFHFSDEMLPIYDGSFIGLFRPFALLAGVVSLAMLVMHGACFAAMRVEDPVGQRARRIARIAAVVASIGFVVAGLWLRYLPAPAIVGGLHADAPSDPLLKHVTLIDGGWFANYALNPWMIAVPVLTVLLLIAVVLCRMRWLAFLASGAAVAGIILTAGLAMFPFLMPSSTNPGHGLTVWDASSSQRTLGIMLVAAAIFLPLILAYTSWAFRVMRGTVTRAHVQSQDELGGGY</sequence>
<gene>
    <name evidence="13" type="ORF">AZ78_1584</name>
</gene>
<dbReference type="EC" id="1.10.3.-" evidence="13"/>
<evidence type="ECO:0000256" key="5">
    <source>
        <dbReference type="ARBA" id="ARBA00022617"/>
    </source>
</evidence>
<evidence type="ECO:0000256" key="9">
    <source>
        <dbReference type="ARBA" id="ARBA00022989"/>
    </source>
</evidence>
<accession>A0A108U7L2</accession>
<comment type="caution">
    <text evidence="13">The sequence shown here is derived from an EMBL/GenBank/DDBJ whole genome shotgun (WGS) entry which is preliminary data.</text>
</comment>
<dbReference type="RefSeq" id="WP_036102090.1">
    <property type="nucleotide sequence ID" value="NZ_JAJA02000001.1"/>
</dbReference>
<evidence type="ECO:0000256" key="11">
    <source>
        <dbReference type="ARBA" id="ARBA00023136"/>
    </source>
</evidence>
<dbReference type="GO" id="GO:0009055">
    <property type="term" value="F:electron transfer activity"/>
    <property type="evidence" value="ECO:0007669"/>
    <property type="project" value="TreeGrafter"/>
</dbReference>
<keyword evidence="4" id="KW-1003">Cell membrane</keyword>
<keyword evidence="13" id="KW-0560">Oxidoreductase</keyword>
<keyword evidence="3" id="KW-0813">Transport</keyword>
<comment type="similarity">
    <text evidence="2">Belongs to the cytochrome ubiquinol oxidase subunit 2 family.</text>
</comment>
<keyword evidence="8" id="KW-0249">Electron transport</keyword>
<dbReference type="GO" id="GO:0016682">
    <property type="term" value="F:oxidoreductase activity, acting on diphenols and related substances as donors, oxygen as acceptor"/>
    <property type="evidence" value="ECO:0007669"/>
    <property type="project" value="TreeGrafter"/>
</dbReference>
<feature type="transmembrane region" description="Helical" evidence="12">
    <location>
        <begin position="12"/>
        <end position="40"/>
    </location>
</feature>
<dbReference type="OrthoDB" id="9776710at2"/>